<evidence type="ECO:0000256" key="5">
    <source>
        <dbReference type="ARBA" id="ARBA00023098"/>
    </source>
</evidence>
<dbReference type="InterPro" id="IPR029045">
    <property type="entry name" value="ClpP/crotonase-like_dom_sf"/>
</dbReference>
<evidence type="ECO:0000256" key="9">
    <source>
        <dbReference type="RuleBase" id="RU003707"/>
    </source>
</evidence>
<comment type="function">
    <text evidence="1">Could possibly oxidize fatty acids using specific components.</text>
</comment>
<dbReference type="InterPro" id="IPR045002">
    <property type="entry name" value="Ech1-like"/>
</dbReference>
<reference evidence="10 11" key="2">
    <citation type="journal article" date="2017" name="Int. J. Syst. Evol. Microbiol.">
        <title>Gordonia phthalatica sp. nov., a di-n-butyl phthalate-degrading bacterium isolated from activated sludge.</title>
        <authorList>
            <person name="Jin D."/>
            <person name="Kong X."/>
            <person name="Jia M."/>
            <person name="Yu X."/>
            <person name="Wang X."/>
            <person name="Zhuang X."/>
            <person name="Deng Y."/>
            <person name="Bai Z."/>
        </authorList>
    </citation>
    <scope>NUCLEOTIDE SEQUENCE [LARGE SCALE GENOMIC DNA]</scope>
    <source>
        <strain evidence="10 11">QH-11</strain>
    </source>
</reference>
<organism evidence="10 11">
    <name type="scientific">Gordonia phthalatica</name>
    <dbReference type="NCBI Taxonomy" id="1136941"/>
    <lineage>
        <taxon>Bacteria</taxon>
        <taxon>Bacillati</taxon>
        <taxon>Actinomycetota</taxon>
        <taxon>Actinomycetes</taxon>
        <taxon>Mycobacteriales</taxon>
        <taxon>Gordoniaceae</taxon>
        <taxon>Gordonia</taxon>
    </lineage>
</organism>
<dbReference type="AlphaFoldDB" id="A0A0N9NLX2"/>
<comment type="catalytic activity">
    <reaction evidence="8">
        <text>a 4-saturated-(3S)-3-hydroxyacyl-CoA = a (3E)-enoyl-CoA + H2O</text>
        <dbReference type="Rhea" id="RHEA:20724"/>
        <dbReference type="ChEBI" id="CHEBI:15377"/>
        <dbReference type="ChEBI" id="CHEBI:58521"/>
        <dbReference type="ChEBI" id="CHEBI:137480"/>
        <dbReference type="EC" id="4.2.1.17"/>
    </reaction>
</comment>
<sequence length="283" mass="29700">MTGADAPAYRTHPYKAFTVTVADHVAEVTLIGPSKGNAQGPDFWSESAPLFNALDADPDVRAVVLTGSGKNFSFGLDLPAMMGDFGKVLAPDAKAGPRTEFHSMIKSMQGAVNAVADCRKPVVAAISGWCIGGAVDLISAADIRVASADAKFSVREVKVAIVADMGSLARLPLIIGEGHTRELALTGKDIDAARAEKIGLVSDVYDDKDAALEAAHAIAAEIAGNAPLVVQGFKDVLDHSRSARVDDSLRYVAAWNAAFLPSNDLTEAITAVFEKRPPNFKGQ</sequence>
<dbReference type="NCBIfam" id="NF004794">
    <property type="entry name" value="PRK06142.1"/>
    <property type="match status" value="1"/>
</dbReference>
<dbReference type="FunFam" id="1.10.12.10:FF:000004">
    <property type="entry name" value="Delta3,5-delta2,4-dienoyl-CoA isomerase"/>
    <property type="match status" value="1"/>
</dbReference>
<comment type="pathway">
    <text evidence="2">Lipid metabolism; fatty acid beta-oxidation.</text>
</comment>
<dbReference type="GO" id="GO:0018812">
    <property type="term" value="F:3-hydroxyacyl-CoA dehydratase activity"/>
    <property type="evidence" value="ECO:0007669"/>
    <property type="project" value="RHEA"/>
</dbReference>
<dbReference type="FunFam" id="3.90.226.10:FF:000077">
    <property type="entry name" value="Putative enoyl-CoA hydratase echA21"/>
    <property type="match status" value="1"/>
</dbReference>
<keyword evidence="10" id="KW-0456">Lyase</keyword>
<reference evidence="11" key="1">
    <citation type="submission" date="2015-06" db="EMBL/GenBank/DDBJ databases">
        <title>Complete genome sequence and metabolic analysis of phthalate degradation pathway in Gordonia sp. QH-11.</title>
        <authorList>
            <person name="Jin D."/>
            <person name="Kong X."/>
            <person name="Bai Z."/>
        </authorList>
    </citation>
    <scope>NUCLEOTIDE SEQUENCE [LARGE SCALE GENOMIC DNA]</scope>
    <source>
        <strain evidence="11">QH-11</strain>
    </source>
</reference>
<dbReference type="RefSeq" id="WP_062395275.1">
    <property type="nucleotide sequence ID" value="NZ_CP011853.1"/>
</dbReference>
<protein>
    <submittedName>
        <fullName evidence="10">Enoyl-CoA hydratase</fullName>
        <ecNumber evidence="10">4.2.1.17</ecNumber>
    </submittedName>
</protein>
<comment type="similarity">
    <text evidence="3 9">Belongs to the enoyl-CoA hydratase/isomerase family.</text>
</comment>
<dbReference type="SUPFAM" id="SSF52096">
    <property type="entry name" value="ClpP/crotonase"/>
    <property type="match status" value="1"/>
</dbReference>
<evidence type="ECO:0000256" key="8">
    <source>
        <dbReference type="ARBA" id="ARBA00023717"/>
    </source>
</evidence>
<keyword evidence="5" id="KW-0443">Lipid metabolism</keyword>
<dbReference type="OrthoDB" id="4608673at2"/>
<keyword evidence="11" id="KW-1185">Reference proteome</keyword>
<evidence type="ECO:0000256" key="6">
    <source>
        <dbReference type="ARBA" id="ARBA00023235"/>
    </source>
</evidence>
<evidence type="ECO:0000256" key="1">
    <source>
        <dbReference type="ARBA" id="ARBA00002994"/>
    </source>
</evidence>
<gene>
    <name evidence="10" type="ORF">ACH46_11145</name>
</gene>
<dbReference type="GO" id="GO:0006635">
    <property type="term" value="P:fatty acid beta-oxidation"/>
    <property type="evidence" value="ECO:0007669"/>
    <property type="project" value="UniProtKB-UniPathway"/>
</dbReference>
<comment type="catalytic activity">
    <reaction evidence="7">
        <text>a (3S)-3-hydroxyacyl-CoA = a (2E)-enoyl-CoA + H2O</text>
        <dbReference type="Rhea" id="RHEA:16105"/>
        <dbReference type="ChEBI" id="CHEBI:15377"/>
        <dbReference type="ChEBI" id="CHEBI:57318"/>
        <dbReference type="ChEBI" id="CHEBI:58856"/>
        <dbReference type="EC" id="4.2.1.17"/>
    </reaction>
</comment>
<dbReference type="PANTHER" id="PTHR43149:SF1">
    <property type="entry name" value="DELTA(3,5)-DELTA(2,4)-DIENOYL-COA ISOMERASE, MITOCHONDRIAL"/>
    <property type="match status" value="1"/>
</dbReference>
<dbReference type="KEGG" id="goq:ACH46_11145"/>
<accession>A0A0N9NLX2</accession>
<dbReference type="EMBL" id="CP011853">
    <property type="protein sequence ID" value="ALG86800.1"/>
    <property type="molecule type" value="Genomic_DNA"/>
</dbReference>
<dbReference type="GO" id="GO:0016853">
    <property type="term" value="F:isomerase activity"/>
    <property type="evidence" value="ECO:0007669"/>
    <property type="project" value="UniProtKB-KW"/>
</dbReference>
<dbReference type="UniPathway" id="UPA00659"/>
<dbReference type="InterPro" id="IPR001753">
    <property type="entry name" value="Enoyl-CoA_hydra/iso"/>
</dbReference>
<evidence type="ECO:0000256" key="7">
    <source>
        <dbReference type="ARBA" id="ARBA00023709"/>
    </source>
</evidence>
<keyword evidence="4" id="KW-0276">Fatty acid metabolism</keyword>
<dbReference type="PROSITE" id="PS00166">
    <property type="entry name" value="ENOYL_COA_HYDRATASE"/>
    <property type="match status" value="1"/>
</dbReference>
<dbReference type="STRING" id="1136941.ACH46_11145"/>
<dbReference type="Gene3D" id="1.10.12.10">
    <property type="entry name" value="Lyase 2-enoyl-coa Hydratase, Chain A, domain 2"/>
    <property type="match status" value="1"/>
</dbReference>
<dbReference type="PATRIC" id="fig|1136941.3.peg.2275"/>
<dbReference type="InterPro" id="IPR014748">
    <property type="entry name" value="Enoyl-CoA_hydra_C"/>
</dbReference>
<dbReference type="InterPro" id="IPR018376">
    <property type="entry name" value="Enoyl-CoA_hyd/isom_CS"/>
</dbReference>
<name>A0A0N9NLX2_9ACTN</name>
<keyword evidence="6" id="KW-0413">Isomerase</keyword>
<dbReference type="Gene3D" id="3.90.226.10">
    <property type="entry name" value="2-enoyl-CoA Hydratase, Chain A, domain 1"/>
    <property type="match status" value="1"/>
</dbReference>
<dbReference type="EC" id="4.2.1.17" evidence="10"/>
<evidence type="ECO:0000313" key="10">
    <source>
        <dbReference type="EMBL" id="ALG86800.1"/>
    </source>
</evidence>
<proteinExistence type="inferred from homology"/>
<dbReference type="CDD" id="cd06558">
    <property type="entry name" value="crotonase-like"/>
    <property type="match status" value="1"/>
</dbReference>
<dbReference type="Proteomes" id="UP000063789">
    <property type="component" value="Chromosome"/>
</dbReference>
<evidence type="ECO:0000256" key="2">
    <source>
        <dbReference type="ARBA" id="ARBA00005005"/>
    </source>
</evidence>
<evidence type="ECO:0000256" key="3">
    <source>
        <dbReference type="ARBA" id="ARBA00005254"/>
    </source>
</evidence>
<evidence type="ECO:0000313" key="11">
    <source>
        <dbReference type="Proteomes" id="UP000063789"/>
    </source>
</evidence>
<dbReference type="PANTHER" id="PTHR43149">
    <property type="entry name" value="ENOYL-COA HYDRATASE"/>
    <property type="match status" value="1"/>
</dbReference>
<evidence type="ECO:0000256" key="4">
    <source>
        <dbReference type="ARBA" id="ARBA00022832"/>
    </source>
</evidence>
<dbReference type="Pfam" id="PF00378">
    <property type="entry name" value="ECH_1"/>
    <property type="match status" value="1"/>
</dbReference>